<dbReference type="KEGG" id="cpro:CPRO_26880"/>
<dbReference type="GO" id="GO:0016787">
    <property type="term" value="F:hydrolase activity"/>
    <property type="evidence" value="ECO:0007669"/>
    <property type="project" value="UniProtKB-KW"/>
</dbReference>
<evidence type="ECO:0000313" key="2">
    <source>
        <dbReference type="EMBL" id="AMJ42236.1"/>
    </source>
</evidence>
<name>A0A0X8VE30_ANAPI</name>
<accession>A0A0X8VE30</accession>
<dbReference type="Proteomes" id="UP000184204">
    <property type="component" value="Unassembled WGS sequence"/>
</dbReference>
<dbReference type="Pfam" id="PF12706">
    <property type="entry name" value="Lactamase_B_2"/>
    <property type="match status" value="1"/>
</dbReference>
<dbReference type="AlphaFoldDB" id="A0A0X8VE30"/>
<dbReference type="SUPFAM" id="SSF56281">
    <property type="entry name" value="Metallo-hydrolase/oxidoreductase"/>
    <property type="match status" value="1"/>
</dbReference>
<sequence length="264" mass="29320">MAVEFCTLASGSSGNSTYVGTKHTRILIDAGVSGKRIQEGLAELKLTGDDIDGLFITHEHLDHIKGAGIFSRRFDVPIYATCETWDAMEETLGKISPGNKRFVYAGENCVINDICVRPFHIPHDAADPVGFNVFAGGKKVTLATDIGHVTDEIRESIAESEILLLESNHDEEMVQKGNYPWHLKKRILSDRGHLSNKTAGELLSAAVDGKMKHVFLGHLSQENNEPHLAFDTVEKILQKNRIQIGKHFNMDMAYRHNTGFKVEL</sequence>
<dbReference type="RefSeq" id="WP_066052735.1">
    <property type="nucleotide sequence ID" value="NZ_CP014223.1"/>
</dbReference>
<gene>
    <name evidence="2" type="primary">yycJ</name>
    <name evidence="2" type="ORF">CPRO_26880</name>
    <name evidence="3" type="ORF">SAMN02745151_01053</name>
</gene>
<reference evidence="4" key="2">
    <citation type="submission" date="2016-01" db="EMBL/GenBank/DDBJ databases">
        <authorList>
            <person name="Poehlein A."/>
            <person name="Schlien K."/>
            <person name="Gottschalk G."/>
            <person name="Buckel W."/>
            <person name="Daniel R."/>
        </authorList>
    </citation>
    <scope>NUCLEOTIDE SEQUENCE [LARGE SCALE GENOMIC DNA]</scope>
    <source>
        <strain evidence="4">X2</strain>
    </source>
</reference>
<protein>
    <submittedName>
        <fullName evidence="2">Metallo-hydrolase YycJ</fullName>
        <ecNumber evidence="2">3.-.-.-</ecNumber>
    </submittedName>
    <submittedName>
        <fullName evidence="3">Phosphoribosyl 1,2-cyclic phosphodiesterase</fullName>
    </submittedName>
</protein>
<organism evidence="3 5">
    <name type="scientific">Anaerotignum propionicum DSM 1682</name>
    <dbReference type="NCBI Taxonomy" id="991789"/>
    <lineage>
        <taxon>Bacteria</taxon>
        <taxon>Bacillati</taxon>
        <taxon>Bacillota</taxon>
        <taxon>Clostridia</taxon>
        <taxon>Lachnospirales</taxon>
        <taxon>Anaerotignaceae</taxon>
        <taxon>Anaerotignum</taxon>
    </lineage>
</organism>
<evidence type="ECO:0000313" key="5">
    <source>
        <dbReference type="Proteomes" id="UP000184204"/>
    </source>
</evidence>
<dbReference type="Proteomes" id="UP000068026">
    <property type="component" value="Chromosome"/>
</dbReference>
<keyword evidence="4" id="KW-1185">Reference proteome</keyword>
<reference evidence="3" key="4">
    <citation type="submission" date="2016-11" db="EMBL/GenBank/DDBJ databases">
        <authorList>
            <person name="Varghese N."/>
            <person name="Submissions S."/>
        </authorList>
    </citation>
    <scope>NUCLEOTIDE SEQUENCE</scope>
    <source>
        <strain evidence="3">DSM 1682</strain>
    </source>
</reference>
<evidence type="ECO:0000313" key="4">
    <source>
        <dbReference type="Proteomes" id="UP000068026"/>
    </source>
</evidence>
<feature type="domain" description="Metallo-beta-lactamase" evidence="1">
    <location>
        <begin position="13"/>
        <end position="169"/>
    </location>
</feature>
<reference evidence="5" key="3">
    <citation type="submission" date="2016-11" db="EMBL/GenBank/DDBJ databases">
        <authorList>
            <person name="Jaros S."/>
            <person name="Januszkiewicz K."/>
            <person name="Wedrychowicz H."/>
        </authorList>
    </citation>
    <scope>NUCLEOTIDE SEQUENCE [LARGE SCALE GENOMIC DNA]</scope>
    <source>
        <strain evidence="5">DSM 1682</strain>
    </source>
</reference>
<proteinExistence type="predicted"/>
<reference evidence="2 4" key="1">
    <citation type="journal article" date="2016" name="Genome Announc.">
        <title>Complete Genome Sequence of the Amino Acid-Fermenting Clostridium propionicum X2 (DSM 1682).</title>
        <authorList>
            <person name="Poehlein A."/>
            <person name="Schlien K."/>
            <person name="Chowdhury N.P."/>
            <person name="Gottschalk G."/>
            <person name="Buckel W."/>
            <person name="Daniel R."/>
        </authorList>
    </citation>
    <scope>NUCLEOTIDE SEQUENCE [LARGE SCALE GENOMIC DNA]</scope>
    <source>
        <strain evidence="2 4">X2</strain>
    </source>
</reference>
<keyword evidence="2" id="KW-0378">Hydrolase</keyword>
<dbReference type="SMART" id="SM00849">
    <property type="entry name" value="Lactamase_B"/>
    <property type="match status" value="1"/>
</dbReference>
<dbReference type="PANTHER" id="PTHR47619">
    <property type="entry name" value="METALLO-HYDROLASE YYCJ-RELATED"/>
    <property type="match status" value="1"/>
</dbReference>
<dbReference type="EMBL" id="FQUA01000003">
    <property type="protein sequence ID" value="SHE54487.1"/>
    <property type="molecule type" value="Genomic_DNA"/>
</dbReference>
<dbReference type="InterPro" id="IPR052533">
    <property type="entry name" value="WalJ/YycJ-like"/>
</dbReference>
<evidence type="ECO:0000313" key="3">
    <source>
        <dbReference type="EMBL" id="SHE54487.1"/>
    </source>
</evidence>
<evidence type="ECO:0000259" key="1">
    <source>
        <dbReference type="SMART" id="SM00849"/>
    </source>
</evidence>
<dbReference type="InterPro" id="IPR001279">
    <property type="entry name" value="Metallo-B-lactamas"/>
</dbReference>
<dbReference type="OrthoDB" id="9781189at2"/>
<dbReference type="PANTHER" id="PTHR47619:SF1">
    <property type="entry name" value="EXODEOXYRIBONUCLEASE WALJ"/>
    <property type="match status" value="1"/>
</dbReference>
<dbReference type="Gene3D" id="3.60.15.10">
    <property type="entry name" value="Ribonuclease Z/Hydroxyacylglutathione hydrolase-like"/>
    <property type="match status" value="1"/>
</dbReference>
<dbReference type="EC" id="3.-.-.-" evidence="2"/>
<dbReference type="InterPro" id="IPR036866">
    <property type="entry name" value="RibonucZ/Hydroxyglut_hydro"/>
</dbReference>
<dbReference type="EMBL" id="CP014223">
    <property type="protein sequence ID" value="AMJ42236.1"/>
    <property type="molecule type" value="Genomic_DNA"/>
</dbReference>